<organism evidence="3 4">
    <name type="scientific">Thiohalocapsa halophila</name>
    <dbReference type="NCBI Taxonomy" id="69359"/>
    <lineage>
        <taxon>Bacteria</taxon>
        <taxon>Pseudomonadati</taxon>
        <taxon>Pseudomonadota</taxon>
        <taxon>Gammaproteobacteria</taxon>
        <taxon>Chromatiales</taxon>
        <taxon>Chromatiaceae</taxon>
        <taxon>Thiohalocapsa</taxon>
    </lineage>
</organism>
<dbReference type="GO" id="GO:0016740">
    <property type="term" value="F:transferase activity"/>
    <property type="evidence" value="ECO:0007669"/>
    <property type="project" value="UniProtKB-KW"/>
</dbReference>
<feature type="domain" description="Glycosyltransferase 2-like" evidence="2">
    <location>
        <begin position="5"/>
        <end position="125"/>
    </location>
</feature>
<comment type="caution">
    <text evidence="3">The sequence shown here is derived from an EMBL/GenBank/DDBJ whole genome shotgun (WGS) entry which is preliminary data.</text>
</comment>
<dbReference type="RefSeq" id="WP_200241656.1">
    <property type="nucleotide sequence ID" value="NZ_NRRV01000079.1"/>
</dbReference>
<dbReference type="CDD" id="cd02511">
    <property type="entry name" value="Beta4Glucosyltransferase"/>
    <property type="match status" value="1"/>
</dbReference>
<evidence type="ECO:0000313" key="3">
    <source>
        <dbReference type="EMBL" id="MBK1633332.1"/>
    </source>
</evidence>
<dbReference type="InterPro" id="IPR029044">
    <property type="entry name" value="Nucleotide-diphossugar_trans"/>
</dbReference>
<evidence type="ECO:0000256" key="1">
    <source>
        <dbReference type="ARBA" id="ARBA00038494"/>
    </source>
</evidence>
<dbReference type="EMBL" id="NRRV01000079">
    <property type="protein sequence ID" value="MBK1633332.1"/>
    <property type="molecule type" value="Genomic_DNA"/>
</dbReference>
<accession>A0ABS1CN22</accession>
<sequence length="315" mass="35786">MRLTAVVLTLNEERHLGRCIESLRGLDAAVLVADCYSADRTLEIAREHGARVVQRQWVNYATQFNWALAQLDADTDWVLRIDADEVLTPELVAEIRAQAPALGPEIDGVYVGRRMTFQRRLIRHGGVFPVQVLRLFRYGRGQCENRWMDEHIKVAGPTVRFAGELIDDNLQSLTWWTQKHNRYASREAVDLLNLEHGFMPQDTVARLHGGGQAGLKRWVKELVYARLPGGLRAFAYFFYRYVLRLGFLDGAEGTAFHVLQGFWYRYLVDAKVREVRRYMALHQCGVVEAIEQVLEIRGVSQMAGRGADGSEAGIG</sequence>
<dbReference type="SUPFAM" id="SSF53448">
    <property type="entry name" value="Nucleotide-diphospho-sugar transferases"/>
    <property type="match status" value="1"/>
</dbReference>
<dbReference type="PANTHER" id="PTHR43630">
    <property type="entry name" value="POLY-BETA-1,6-N-ACETYL-D-GLUCOSAMINE SYNTHASE"/>
    <property type="match status" value="1"/>
</dbReference>
<keyword evidence="3" id="KW-0808">Transferase</keyword>
<comment type="similarity">
    <text evidence="1">Belongs to the glycosyltransferase 2 family. WaaE/KdtX subfamily.</text>
</comment>
<proteinExistence type="inferred from homology"/>
<protein>
    <submittedName>
        <fullName evidence="3">Glycosyl transferase</fullName>
    </submittedName>
</protein>
<evidence type="ECO:0000313" key="4">
    <source>
        <dbReference type="Proteomes" id="UP000748752"/>
    </source>
</evidence>
<dbReference type="PANTHER" id="PTHR43630:SF2">
    <property type="entry name" value="GLYCOSYLTRANSFERASE"/>
    <property type="match status" value="1"/>
</dbReference>
<dbReference type="Pfam" id="PF00535">
    <property type="entry name" value="Glycos_transf_2"/>
    <property type="match status" value="1"/>
</dbReference>
<dbReference type="Gene3D" id="3.90.550.10">
    <property type="entry name" value="Spore Coat Polysaccharide Biosynthesis Protein SpsA, Chain A"/>
    <property type="match status" value="1"/>
</dbReference>
<keyword evidence="4" id="KW-1185">Reference proteome</keyword>
<evidence type="ECO:0000259" key="2">
    <source>
        <dbReference type="Pfam" id="PF00535"/>
    </source>
</evidence>
<gene>
    <name evidence="3" type="ORF">CKO31_21775</name>
</gene>
<dbReference type="Proteomes" id="UP000748752">
    <property type="component" value="Unassembled WGS sequence"/>
</dbReference>
<dbReference type="InterPro" id="IPR001173">
    <property type="entry name" value="Glyco_trans_2-like"/>
</dbReference>
<name>A0ABS1CN22_9GAMM</name>
<reference evidence="3 4" key="1">
    <citation type="journal article" date="2020" name="Microorganisms">
        <title>Osmotic Adaptation and Compatible Solute Biosynthesis of Phototrophic Bacteria as Revealed from Genome Analyses.</title>
        <authorList>
            <person name="Imhoff J.F."/>
            <person name="Rahn T."/>
            <person name="Kunzel S."/>
            <person name="Keller A."/>
            <person name="Neulinger S.C."/>
        </authorList>
    </citation>
    <scope>NUCLEOTIDE SEQUENCE [LARGE SCALE GENOMIC DNA]</scope>
    <source>
        <strain evidence="3 4">DSM 6210</strain>
    </source>
</reference>